<dbReference type="EMBL" id="AP022593">
    <property type="protein sequence ID" value="BBY48867.1"/>
    <property type="molecule type" value="Genomic_DNA"/>
</dbReference>
<reference evidence="1 2" key="1">
    <citation type="journal article" date="2019" name="Emerg. Microbes Infect.">
        <title>Comprehensive subspecies identification of 175 nontuberculous mycobacteria species based on 7547 genomic profiles.</title>
        <authorList>
            <person name="Matsumoto Y."/>
            <person name="Kinjo T."/>
            <person name="Motooka D."/>
            <person name="Nabeya D."/>
            <person name="Jung N."/>
            <person name="Uechi K."/>
            <person name="Horii T."/>
            <person name="Iida T."/>
            <person name="Fujita J."/>
            <person name="Nakamura S."/>
        </authorList>
    </citation>
    <scope>NUCLEOTIDE SEQUENCE [LARGE SCALE GENOMIC DNA]</scope>
    <source>
        <strain evidence="1 2">JCM 18538</strain>
    </source>
</reference>
<evidence type="ECO:0000313" key="1">
    <source>
        <dbReference type="EMBL" id="BBY48867.1"/>
    </source>
</evidence>
<dbReference type="InterPro" id="IPR032710">
    <property type="entry name" value="NTF2-like_dom_sf"/>
</dbReference>
<evidence type="ECO:0000313" key="2">
    <source>
        <dbReference type="Proteomes" id="UP000467428"/>
    </source>
</evidence>
<dbReference type="AlphaFoldDB" id="A0A7I7RWB6"/>
<protein>
    <recommendedName>
        <fullName evidence="3">SnoaL-like domain-containing protein</fullName>
    </recommendedName>
</protein>
<accession>A0A7I7RWB6</accession>
<name>A0A7I7RWB6_9MYCO</name>
<gene>
    <name evidence="1" type="ORF">MARA_23350</name>
</gene>
<organism evidence="1 2">
    <name type="scientific">Mycolicibacterium arabiense</name>
    <dbReference type="NCBI Taxonomy" id="1286181"/>
    <lineage>
        <taxon>Bacteria</taxon>
        <taxon>Bacillati</taxon>
        <taxon>Actinomycetota</taxon>
        <taxon>Actinomycetes</taxon>
        <taxon>Mycobacteriales</taxon>
        <taxon>Mycobacteriaceae</taxon>
        <taxon>Mycolicibacterium</taxon>
    </lineage>
</organism>
<dbReference type="KEGG" id="marz:MARA_23350"/>
<sequence length="122" mass="13219">MADAIEQLMHANLIEVFNERDADTRAAAIERTYAKDVRWTDDEGVTTGHAALDAKCVGLQQNLGDMQFVADGPVQRLQGFGYLAWQLVDPASGQLSMSGFDVALIADGLITDLWTVLIPPNG</sequence>
<dbReference type="Proteomes" id="UP000467428">
    <property type="component" value="Chromosome"/>
</dbReference>
<dbReference type="SUPFAM" id="SSF54427">
    <property type="entry name" value="NTF2-like"/>
    <property type="match status" value="1"/>
</dbReference>
<keyword evidence="2" id="KW-1185">Reference proteome</keyword>
<dbReference type="RefSeq" id="WP_163918588.1">
    <property type="nucleotide sequence ID" value="NZ_AP022593.1"/>
</dbReference>
<proteinExistence type="predicted"/>
<evidence type="ECO:0008006" key="3">
    <source>
        <dbReference type="Google" id="ProtNLM"/>
    </source>
</evidence>
<geneLocation type="plasmid" evidence="2">
    <name>pjcm18538 dna</name>
</geneLocation>
<dbReference type="Gene3D" id="3.10.450.50">
    <property type="match status" value="1"/>
</dbReference>